<dbReference type="Proteomes" id="UP001418796">
    <property type="component" value="Unassembled WGS sequence"/>
</dbReference>
<protein>
    <submittedName>
        <fullName evidence="1">Uncharacterized protein</fullName>
    </submittedName>
</protein>
<organism evidence="1 2">
    <name type="scientific">Alkalicoccobacillus gibsonii</name>
    <dbReference type="NCBI Taxonomy" id="79881"/>
    <lineage>
        <taxon>Bacteria</taxon>
        <taxon>Bacillati</taxon>
        <taxon>Bacillota</taxon>
        <taxon>Bacilli</taxon>
        <taxon>Bacillales</taxon>
        <taxon>Bacillaceae</taxon>
        <taxon>Alkalicoccobacillus</taxon>
    </lineage>
</organism>
<keyword evidence="2" id="KW-1185">Reference proteome</keyword>
<sequence>MDIPIYTIGDKEVQCFFEEVDGKKKVEIELEIINHNTAETIDQVTWTFDHNYPLSLSWVGWLNERMEAIEDANGKGLSDFIETIKAINETDEVAGHLQGMKRVYTELYEWNKHYFNIRFFDKLNQNTKGITS</sequence>
<dbReference type="RefSeq" id="WP_343132247.1">
    <property type="nucleotide sequence ID" value="NZ_JBCITK010000002.1"/>
</dbReference>
<reference evidence="1 2" key="1">
    <citation type="submission" date="2024-03" db="EMBL/GenBank/DDBJ databases">
        <title>Bacilli Hybrid Assemblies.</title>
        <authorList>
            <person name="Kovac J."/>
        </authorList>
    </citation>
    <scope>NUCLEOTIDE SEQUENCE [LARGE SCALE GENOMIC DNA]</scope>
    <source>
        <strain evidence="1 2">FSL R7-0666</strain>
    </source>
</reference>
<evidence type="ECO:0000313" key="2">
    <source>
        <dbReference type="Proteomes" id="UP001418796"/>
    </source>
</evidence>
<name>A0ABU9VNU0_9BACI</name>
<gene>
    <name evidence="1" type="ORF">MKY91_20655</name>
</gene>
<accession>A0ABU9VNU0</accession>
<dbReference type="EMBL" id="JBCITK010000002">
    <property type="protein sequence ID" value="MEN0645580.1"/>
    <property type="molecule type" value="Genomic_DNA"/>
</dbReference>
<proteinExistence type="predicted"/>
<comment type="caution">
    <text evidence="1">The sequence shown here is derived from an EMBL/GenBank/DDBJ whole genome shotgun (WGS) entry which is preliminary data.</text>
</comment>
<evidence type="ECO:0000313" key="1">
    <source>
        <dbReference type="EMBL" id="MEN0645580.1"/>
    </source>
</evidence>